<keyword evidence="1" id="KW-0812">Transmembrane</keyword>
<keyword evidence="1" id="KW-1133">Transmembrane helix</keyword>
<proteinExistence type="predicted"/>
<dbReference type="Proteomes" id="UP000198553">
    <property type="component" value="Unassembled WGS sequence"/>
</dbReference>
<dbReference type="AlphaFoldDB" id="A0A1H7YVK8"/>
<dbReference type="InterPro" id="IPR021617">
    <property type="entry name" value="DUF3231"/>
</dbReference>
<evidence type="ECO:0000256" key="1">
    <source>
        <dbReference type="SAM" id="Phobius"/>
    </source>
</evidence>
<keyword evidence="3" id="KW-1185">Reference proteome</keyword>
<gene>
    <name evidence="2" type="ORF">SAMN05192533_103152</name>
</gene>
<evidence type="ECO:0008006" key="4">
    <source>
        <dbReference type="Google" id="ProtNLM"/>
    </source>
</evidence>
<name>A0A1H7YVK8_9BACI</name>
<dbReference type="InterPro" id="IPR012347">
    <property type="entry name" value="Ferritin-like"/>
</dbReference>
<reference evidence="3" key="1">
    <citation type="submission" date="2016-10" db="EMBL/GenBank/DDBJ databases">
        <authorList>
            <person name="Varghese N."/>
            <person name="Submissions S."/>
        </authorList>
    </citation>
    <scope>NUCLEOTIDE SEQUENCE [LARGE SCALE GENOMIC DNA]</scope>
    <source>
        <strain evidence="3">B48,IBRC-M 10115,DSM 25386,CECT 8001</strain>
    </source>
</reference>
<sequence>MEDKSKIRLTSAEMTCLWTQYINDTLGICVNQYFLEKTDDDEVRPLIEYTLQVAKENLDIMETIFKKEHFPVPIGFTDEDVNPRAPKLFSDSFVLYYLRYLSILAMAASSAALGLATRPDVIEFHKRVLDKGVKLQDKTRDLMLKQGIYIKPPYISTPDKVDFVKKQSFLAGFWGNQRSLSSAEITHLFLNIQSNIIGKTLITGLAQIAEHDDVKQLLLRGKRMAHKHVEIFSEYLLREDLPAPMGWDPALTDSTTKVFSDKLILFNVTAMIAAGIGNYGMAMAASPRRDIAARYASLIPEVGLFAEDAANLMIKHGWMEEPPQADDRNSLIKGKPTSN</sequence>
<dbReference type="RefSeq" id="WP_090742208.1">
    <property type="nucleotide sequence ID" value="NZ_FOBW01000003.1"/>
</dbReference>
<organism evidence="2 3">
    <name type="scientific">Mesobacillus persicus</name>
    <dbReference type="NCBI Taxonomy" id="930146"/>
    <lineage>
        <taxon>Bacteria</taxon>
        <taxon>Bacillati</taxon>
        <taxon>Bacillota</taxon>
        <taxon>Bacilli</taxon>
        <taxon>Bacillales</taxon>
        <taxon>Bacillaceae</taxon>
        <taxon>Mesobacillus</taxon>
    </lineage>
</organism>
<dbReference type="STRING" id="930146.SAMN05192533_103152"/>
<dbReference type="OrthoDB" id="1675670at2"/>
<accession>A0A1H7YVK8</accession>
<dbReference type="Gene3D" id="1.20.1260.10">
    <property type="match status" value="2"/>
</dbReference>
<evidence type="ECO:0000313" key="3">
    <source>
        <dbReference type="Proteomes" id="UP000198553"/>
    </source>
</evidence>
<evidence type="ECO:0000313" key="2">
    <source>
        <dbReference type="EMBL" id="SEM49965.1"/>
    </source>
</evidence>
<dbReference type="Pfam" id="PF11553">
    <property type="entry name" value="DUF3231"/>
    <property type="match status" value="2"/>
</dbReference>
<feature type="transmembrane region" description="Helical" evidence="1">
    <location>
        <begin position="94"/>
        <end position="116"/>
    </location>
</feature>
<protein>
    <recommendedName>
        <fullName evidence="4">DUF3231 family protein</fullName>
    </recommendedName>
</protein>
<keyword evidence="1" id="KW-0472">Membrane</keyword>
<dbReference type="EMBL" id="FOBW01000003">
    <property type="protein sequence ID" value="SEM49965.1"/>
    <property type="molecule type" value="Genomic_DNA"/>
</dbReference>